<dbReference type="GO" id="GO:0016887">
    <property type="term" value="F:ATP hydrolysis activity"/>
    <property type="evidence" value="ECO:0007669"/>
    <property type="project" value="InterPro"/>
</dbReference>
<dbReference type="PANTHER" id="PTHR43776">
    <property type="entry name" value="TRANSPORT ATP-BINDING PROTEIN"/>
    <property type="match status" value="1"/>
</dbReference>
<name>A0A2T0LNK4_9PSEU</name>
<feature type="region of interest" description="Disordered" evidence="5">
    <location>
        <begin position="1"/>
        <end position="20"/>
    </location>
</feature>
<keyword evidence="4 7" id="KW-0067">ATP-binding</keyword>
<evidence type="ECO:0000256" key="2">
    <source>
        <dbReference type="ARBA" id="ARBA00022448"/>
    </source>
</evidence>
<keyword evidence="3" id="KW-0547">Nucleotide-binding</keyword>
<protein>
    <submittedName>
        <fullName evidence="7">Oligopeptide/dipeptide ABC transporter ATP-binding protein</fullName>
    </submittedName>
</protein>
<dbReference type="RefSeq" id="WP_106181380.1">
    <property type="nucleotide sequence ID" value="NZ_PVNH01000011.1"/>
</dbReference>
<evidence type="ECO:0000256" key="5">
    <source>
        <dbReference type="SAM" id="MobiDB-lite"/>
    </source>
</evidence>
<feature type="domain" description="ABC transporter" evidence="6">
    <location>
        <begin position="32"/>
        <end position="276"/>
    </location>
</feature>
<dbReference type="SMART" id="SM00382">
    <property type="entry name" value="AAA"/>
    <property type="match status" value="1"/>
</dbReference>
<dbReference type="Proteomes" id="UP000238362">
    <property type="component" value="Unassembled WGS sequence"/>
</dbReference>
<dbReference type="GO" id="GO:0055085">
    <property type="term" value="P:transmembrane transport"/>
    <property type="evidence" value="ECO:0007669"/>
    <property type="project" value="UniProtKB-ARBA"/>
</dbReference>
<dbReference type="FunFam" id="3.40.50.300:FF:000016">
    <property type="entry name" value="Oligopeptide ABC transporter ATP-binding component"/>
    <property type="match status" value="1"/>
</dbReference>
<dbReference type="InterPro" id="IPR027417">
    <property type="entry name" value="P-loop_NTPase"/>
</dbReference>
<comment type="similarity">
    <text evidence="1">Belongs to the ABC transporter superfamily.</text>
</comment>
<dbReference type="InterPro" id="IPR003439">
    <property type="entry name" value="ABC_transporter-like_ATP-bd"/>
</dbReference>
<dbReference type="InterPro" id="IPR013563">
    <property type="entry name" value="Oligopep_ABC_C"/>
</dbReference>
<dbReference type="Pfam" id="PF00005">
    <property type="entry name" value="ABC_tran"/>
    <property type="match status" value="1"/>
</dbReference>
<dbReference type="NCBIfam" id="TIGR01727">
    <property type="entry name" value="oligo_HPY"/>
    <property type="match status" value="1"/>
</dbReference>
<evidence type="ECO:0000256" key="3">
    <source>
        <dbReference type="ARBA" id="ARBA00022741"/>
    </source>
</evidence>
<dbReference type="SUPFAM" id="SSF52540">
    <property type="entry name" value="P-loop containing nucleoside triphosphate hydrolases"/>
    <property type="match status" value="1"/>
</dbReference>
<dbReference type="GO" id="GO:0005524">
    <property type="term" value="F:ATP binding"/>
    <property type="evidence" value="ECO:0007669"/>
    <property type="project" value="UniProtKB-KW"/>
</dbReference>
<dbReference type="CDD" id="cd03257">
    <property type="entry name" value="ABC_NikE_OppD_transporters"/>
    <property type="match status" value="1"/>
</dbReference>
<accession>A0A2T0LNK4</accession>
<keyword evidence="2" id="KW-0813">Transport</keyword>
<gene>
    <name evidence="7" type="ORF">B0I33_111254</name>
</gene>
<dbReference type="Gene3D" id="3.40.50.300">
    <property type="entry name" value="P-loop containing nucleotide triphosphate hydrolases"/>
    <property type="match status" value="1"/>
</dbReference>
<dbReference type="PROSITE" id="PS50893">
    <property type="entry name" value="ABC_TRANSPORTER_2"/>
    <property type="match status" value="1"/>
</dbReference>
<evidence type="ECO:0000259" key="6">
    <source>
        <dbReference type="PROSITE" id="PS50893"/>
    </source>
</evidence>
<evidence type="ECO:0000313" key="8">
    <source>
        <dbReference type="Proteomes" id="UP000238362"/>
    </source>
</evidence>
<comment type="caution">
    <text evidence="7">The sequence shown here is derived from an EMBL/GenBank/DDBJ whole genome shotgun (WGS) entry which is preliminary data.</text>
</comment>
<dbReference type="AlphaFoldDB" id="A0A2T0LNK4"/>
<sequence length="452" mass="49649">MSEDEPTAVVSGSDGDRGEPLLSVRDLKTHFVQGGKLFGRGGETVVKAVDGVSFDVHPGEVFGLVGESGSGKSTLGRSILKLVQPTSGEVRYRGRDLMPLREREMRPLRRELGLIFQDPNASLNPAMTIGQGVGHPLHIHEMVSSRAEARKRVIDMLERVGLHPAESFLDRYPEDLSGGQKQRLVIARTLITEPKFVVADEPVAALDMSVRARVLELMLELKRDLDLTYVFITHDLATARFLCDRIGILYLGEFVEQGPSELLFDDPRHPYTRSLLSAIPLPDTRRRDRVKVLPRGEIPDASRPPAGCRFHPRCPDAFEVCGWQGQDLVDAIEDRWTKVDRDTADRELELLGRLGDAEVATTFVRFPSREPDTVAEWLRSVGPELPANVFSAVTGVEVEPGGVVVRFGPGPEPGVQKVAGRDVACHLHGVVVRRDGVHVGDPAEAEAAATSR</sequence>
<keyword evidence="8" id="KW-1185">Reference proteome</keyword>
<evidence type="ECO:0000256" key="4">
    <source>
        <dbReference type="ARBA" id="ARBA00022840"/>
    </source>
</evidence>
<organism evidence="7 8">
    <name type="scientific">Prauserella shujinwangii</name>
    <dbReference type="NCBI Taxonomy" id="1453103"/>
    <lineage>
        <taxon>Bacteria</taxon>
        <taxon>Bacillati</taxon>
        <taxon>Actinomycetota</taxon>
        <taxon>Actinomycetes</taxon>
        <taxon>Pseudonocardiales</taxon>
        <taxon>Pseudonocardiaceae</taxon>
        <taxon>Prauserella</taxon>
    </lineage>
</organism>
<dbReference type="GO" id="GO:0015833">
    <property type="term" value="P:peptide transport"/>
    <property type="evidence" value="ECO:0007669"/>
    <property type="project" value="InterPro"/>
</dbReference>
<dbReference type="InterPro" id="IPR050319">
    <property type="entry name" value="ABC_transp_ATP-bind"/>
</dbReference>
<proteinExistence type="inferred from homology"/>
<evidence type="ECO:0000256" key="1">
    <source>
        <dbReference type="ARBA" id="ARBA00005417"/>
    </source>
</evidence>
<dbReference type="InterPro" id="IPR003593">
    <property type="entry name" value="AAA+_ATPase"/>
</dbReference>
<dbReference type="OrthoDB" id="9784450at2"/>
<evidence type="ECO:0000313" key="7">
    <source>
        <dbReference type="EMBL" id="PRX44739.1"/>
    </source>
</evidence>
<dbReference type="InterPro" id="IPR017871">
    <property type="entry name" value="ABC_transporter-like_CS"/>
</dbReference>
<dbReference type="Pfam" id="PF08352">
    <property type="entry name" value="oligo_HPY"/>
    <property type="match status" value="1"/>
</dbReference>
<dbReference type="EMBL" id="PVNH01000011">
    <property type="protein sequence ID" value="PRX44739.1"/>
    <property type="molecule type" value="Genomic_DNA"/>
</dbReference>
<reference evidence="7 8" key="1">
    <citation type="submission" date="2018-03" db="EMBL/GenBank/DDBJ databases">
        <title>Genomic Encyclopedia of Type Strains, Phase III (KMG-III): the genomes of soil and plant-associated and newly described type strains.</title>
        <authorList>
            <person name="Whitman W."/>
        </authorList>
    </citation>
    <scope>NUCLEOTIDE SEQUENCE [LARGE SCALE GENOMIC DNA]</scope>
    <source>
        <strain evidence="7 8">CGMCC 4.7125</strain>
    </source>
</reference>
<dbReference type="PROSITE" id="PS00211">
    <property type="entry name" value="ABC_TRANSPORTER_1"/>
    <property type="match status" value="1"/>
</dbReference>